<feature type="transmembrane region" description="Helical" evidence="5">
    <location>
        <begin position="20"/>
        <end position="43"/>
    </location>
</feature>
<evidence type="ECO:0000313" key="7">
    <source>
        <dbReference type="EMBL" id="MFF5294756.1"/>
    </source>
</evidence>
<keyword evidence="4 5" id="KW-0472">Membrane</keyword>
<evidence type="ECO:0000256" key="1">
    <source>
        <dbReference type="ARBA" id="ARBA00004651"/>
    </source>
</evidence>
<accession>A0ABW6WPF5</accession>
<dbReference type="Gene3D" id="1.20.1250.20">
    <property type="entry name" value="MFS general substrate transporter like domains"/>
    <property type="match status" value="1"/>
</dbReference>
<evidence type="ECO:0000256" key="4">
    <source>
        <dbReference type="ARBA" id="ARBA00023136"/>
    </source>
</evidence>
<dbReference type="PANTHER" id="PTHR42718:SF49">
    <property type="entry name" value="EXPORT PROTEIN"/>
    <property type="match status" value="1"/>
</dbReference>
<dbReference type="InterPro" id="IPR020846">
    <property type="entry name" value="MFS_dom"/>
</dbReference>
<feature type="transmembrane region" description="Helical" evidence="5">
    <location>
        <begin position="55"/>
        <end position="73"/>
    </location>
</feature>
<gene>
    <name evidence="7" type="ORF">ACFY35_35395</name>
</gene>
<dbReference type="CDD" id="cd17321">
    <property type="entry name" value="MFS_MMR_MDR_like"/>
    <property type="match status" value="1"/>
</dbReference>
<evidence type="ECO:0000313" key="8">
    <source>
        <dbReference type="Proteomes" id="UP001602245"/>
    </source>
</evidence>
<feature type="transmembrane region" description="Helical" evidence="5">
    <location>
        <begin position="310"/>
        <end position="331"/>
    </location>
</feature>
<dbReference type="Proteomes" id="UP001602245">
    <property type="component" value="Unassembled WGS sequence"/>
</dbReference>
<feature type="transmembrane region" description="Helical" evidence="5">
    <location>
        <begin position="144"/>
        <end position="165"/>
    </location>
</feature>
<dbReference type="InterPro" id="IPR036259">
    <property type="entry name" value="MFS_trans_sf"/>
</dbReference>
<feature type="transmembrane region" description="Helical" evidence="5">
    <location>
        <begin position="85"/>
        <end position="108"/>
    </location>
</feature>
<feature type="transmembrane region" description="Helical" evidence="5">
    <location>
        <begin position="274"/>
        <end position="298"/>
    </location>
</feature>
<evidence type="ECO:0000256" key="2">
    <source>
        <dbReference type="ARBA" id="ARBA00022692"/>
    </source>
</evidence>
<dbReference type="InterPro" id="IPR005829">
    <property type="entry name" value="Sugar_transporter_CS"/>
</dbReference>
<comment type="subcellular location">
    <subcellularLocation>
        <location evidence="1">Cell membrane</location>
        <topology evidence="1">Multi-pass membrane protein</topology>
    </subcellularLocation>
</comment>
<dbReference type="InterPro" id="IPR011701">
    <property type="entry name" value="MFS"/>
</dbReference>
<feature type="domain" description="Major facilitator superfamily (MFS) profile" evidence="6">
    <location>
        <begin position="19"/>
        <end position="462"/>
    </location>
</feature>
<evidence type="ECO:0000256" key="3">
    <source>
        <dbReference type="ARBA" id="ARBA00022989"/>
    </source>
</evidence>
<feature type="transmembrane region" description="Helical" evidence="5">
    <location>
        <begin position="406"/>
        <end position="426"/>
    </location>
</feature>
<dbReference type="EMBL" id="JBIAZU010000006">
    <property type="protein sequence ID" value="MFF5294756.1"/>
    <property type="molecule type" value="Genomic_DNA"/>
</dbReference>
<keyword evidence="8" id="KW-1185">Reference proteome</keyword>
<dbReference type="PRINTS" id="PR01036">
    <property type="entry name" value="TCRTETB"/>
</dbReference>
<feature type="transmembrane region" description="Helical" evidence="5">
    <location>
        <begin position="114"/>
        <end position="132"/>
    </location>
</feature>
<feature type="transmembrane region" description="Helical" evidence="5">
    <location>
        <begin position="438"/>
        <end position="458"/>
    </location>
</feature>
<protein>
    <submittedName>
        <fullName evidence="7">MFS transporter</fullName>
    </submittedName>
</protein>
<feature type="transmembrane region" description="Helical" evidence="5">
    <location>
        <begin position="171"/>
        <end position="193"/>
    </location>
</feature>
<evidence type="ECO:0000256" key="5">
    <source>
        <dbReference type="SAM" id="Phobius"/>
    </source>
</evidence>
<dbReference type="SUPFAM" id="SSF103473">
    <property type="entry name" value="MFS general substrate transporter"/>
    <property type="match status" value="1"/>
</dbReference>
<dbReference type="PROSITE" id="PS00216">
    <property type="entry name" value="SUGAR_TRANSPORT_1"/>
    <property type="match status" value="1"/>
</dbReference>
<feature type="transmembrane region" description="Helical" evidence="5">
    <location>
        <begin position="338"/>
        <end position="357"/>
    </location>
</feature>
<keyword evidence="3 5" id="KW-1133">Transmembrane helix</keyword>
<keyword evidence="2 5" id="KW-0812">Transmembrane</keyword>
<sequence length="467" mass="47924">MVLAHSEEAESRQKTGWLPLAGIVLAVFMLMLDATVVTVALPAMGRDLGGDLADLQWVVNAYTIAMAAVQLTAGALADRYGRRRLFLIAVAGFAVASLACGLAPTVAVLVAARVAQGLAGAAIFATTLALIAQCYTGAARGTAFAVRGTTAGIAVVLGPVVGGVLTDSLGWRWIFFLNLPVAAAAILIGRAALPRRERLERGRRIDVAGPILWGTALVGIVYGLLGSTARGWTDPYVLGSLAVGAVTAVLFLVIERHLAAPMLDLRMFRSRRFVGTQIGSFTVQASIFGLLVYFSVYFQDQLGDSVIEAGLSFLPIVIPIMVAGAAVGPFLDRISPRLAVGAALTLIGAGLLLMLGVTTHTGLHHLITGMILTGIGCGIGLPALGSLAVDVPPAQVGIASGVNNTALQFGLAVSIAVYGAVLGTFPPTAAGFADALNHLIAIGAATALAGAAVTAVLLRASRRHTRS</sequence>
<dbReference type="Gene3D" id="1.20.1720.10">
    <property type="entry name" value="Multidrug resistance protein D"/>
    <property type="match status" value="1"/>
</dbReference>
<dbReference type="Pfam" id="PF07690">
    <property type="entry name" value="MFS_1"/>
    <property type="match status" value="1"/>
</dbReference>
<feature type="transmembrane region" description="Helical" evidence="5">
    <location>
        <begin position="236"/>
        <end position="254"/>
    </location>
</feature>
<dbReference type="RefSeq" id="WP_063713677.1">
    <property type="nucleotide sequence ID" value="NZ_JBIAZU010000006.1"/>
</dbReference>
<reference evidence="7 8" key="1">
    <citation type="submission" date="2024-10" db="EMBL/GenBank/DDBJ databases">
        <title>The Natural Products Discovery Center: Release of the First 8490 Sequenced Strains for Exploring Actinobacteria Biosynthetic Diversity.</title>
        <authorList>
            <person name="Kalkreuter E."/>
            <person name="Kautsar S.A."/>
            <person name="Yang D."/>
            <person name="Bader C.D."/>
            <person name="Teijaro C.N."/>
            <person name="Fluegel L."/>
            <person name="Davis C.M."/>
            <person name="Simpson J.R."/>
            <person name="Lauterbach L."/>
            <person name="Steele A.D."/>
            <person name="Gui C."/>
            <person name="Meng S."/>
            <person name="Li G."/>
            <person name="Viehrig K."/>
            <person name="Ye F."/>
            <person name="Su P."/>
            <person name="Kiefer A.F."/>
            <person name="Nichols A."/>
            <person name="Cepeda A.J."/>
            <person name="Yan W."/>
            <person name="Fan B."/>
            <person name="Jiang Y."/>
            <person name="Adhikari A."/>
            <person name="Zheng C.-J."/>
            <person name="Schuster L."/>
            <person name="Cowan T.M."/>
            <person name="Smanski M.J."/>
            <person name="Chevrette M.G."/>
            <person name="De Carvalho L.P.S."/>
            <person name="Shen B."/>
        </authorList>
    </citation>
    <scope>NUCLEOTIDE SEQUENCE [LARGE SCALE GENOMIC DNA]</scope>
    <source>
        <strain evidence="7 8">NPDC000087</strain>
    </source>
</reference>
<proteinExistence type="predicted"/>
<feature type="transmembrane region" description="Helical" evidence="5">
    <location>
        <begin position="363"/>
        <end position="385"/>
    </location>
</feature>
<organism evidence="7 8">
    <name type="scientific">Paractinoplanes globisporus</name>
    <dbReference type="NCBI Taxonomy" id="113565"/>
    <lineage>
        <taxon>Bacteria</taxon>
        <taxon>Bacillati</taxon>
        <taxon>Actinomycetota</taxon>
        <taxon>Actinomycetes</taxon>
        <taxon>Micromonosporales</taxon>
        <taxon>Micromonosporaceae</taxon>
        <taxon>Paractinoplanes</taxon>
    </lineage>
</organism>
<feature type="transmembrane region" description="Helical" evidence="5">
    <location>
        <begin position="205"/>
        <end position="224"/>
    </location>
</feature>
<dbReference type="PANTHER" id="PTHR42718">
    <property type="entry name" value="MAJOR FACILITATOR SUPERFAMILY MULTIDRUG TRANSPORTER MFSC"/>
    <property type="match status" value="1"/>
</dbReference>
<name>A0ABW6WPF5_9ACTN</name>
<comment type="caution">
    <text evidence="7">The sequence shown here is derived from an EMBL/GenBank/DDBJ whole genome shotgun (WGS) entry which is preliminary data.</text>
</comment>
<evidence type="ECO:0000259" key="6">
    <source>
        <dbReference type="PROSITE" id="PS50850"/>
    </source>
</evidence>
<dbReference type="PROSITE" id="PS50850">
    <property type="entry name" value="MFS"/>
    <property type="match status" value="1"/>
</dbReference>